<accession>A0A2P2GTS1</accession>
<dbReference type="OrthoDB" id="9907752at2"/>
<comment type="caution">
    <text evidence="1">The sequence shown here is derived from an EMBL/GenBank/DDBJ whole genome shotgun (WGS) entry which is preliminary data.</text>
</comment>
<gene>
    <name evidence="1" type="ORF">VO63_05405</name>
</gene>
<organism evidence="1 2">
    <name type="scientific">Streptomyces showdoensis</name>
    <dbReference type="NCBI Taxonomy" id="68268"/>
    <lineage>
        <taxon>Bacteria</taxon>
        <taxon>Bacillati</taxon>
        <taxon>Actinomycetota</taxon>
        <taxon>Actinomycetes</taxon>
        <taxon>Kitasatosporales</taxon>
        <taxon>Streptomycetaceae</taxon>
        <taxon>Streptomyces</taxon>
    </lineage>
</organism>
<reference evidence="1 2" key="1">
    <citation type="submission" date="2015-05" db="EMBL/GenBank/DDBJ databases">
        <title>Draft Genome assembly of Streptomyces showdoensis.</title>
        <authorList>
            <person name="Thapa K.K."/>
            <person name="Metsa-Ketela M."/>
        </authorList>
    </citation>
    <scope>NUCLEOTIDE SEQUENCE [LARGE SCALE GENOMIC DNA]</scope>
    <source>
        <strain evidence="1 2">ATCC 15227</strain>
    </source>
</reference>
<protein>
    <recommendedName>
        <fullName evidence="3">DUF1059 domain-containing protein</fullName>
    </recommendedName>
</protein>
<evidence type="ECO:0000313" key="1">
    <source>
        <dbReference type="EMBL" id="KKZ74883.1"/>
    </source>
</evidence>
<dbReference type="AlphaFoldDB" id="A0A2P2GTS1"/>
<sequence length="60" mass="6904">MNERHFRCTAPGCGHRIQVNSLMYSVEDMTDHLKDEHGWAEDTAFNQAYSLLPILTELLP</sequence>
<name>A0A2P2GTS1_STREW</name>
<dbReference type="RefSeq" id="WP_046906384.1">
    <property type="nucleotide sequence ID" value="NZ_BAAAXG010000026.1"/>
</dbReference>
<dbReference type="Proteomes" id="UP000265325">
    <property type="component" value="Unassembled WGS sequence"/>
</dbReference>
<evidence type="ECO:0008006" key="3">
    <source>
        <dbReference type="Google" id="ProtNLM"/>
    </source>
</evidence>
<keyword evidence="2" id="KW-1185">Reference proteome</keyword>
<evidence type="ECO:0000313" key="2">
    <source>
        <dbReference type="Proteomes" id="UP000265325"/>
    </source>
</evidence>
<dbReference type="EMBL" id="LAQS01000006">
    <property type="protein sequence ID" value="KKZ74883.1"/>
    <property type="molecule type" value="Genomic_DNA"/>
</dbReference>
<proteinExistence type="predicted"/>